<evidence type="ECO:0000313" key="1">
    <source>
        <dbReference type="EMBL" id="HIT38521.1"/>
    </source>
</evidence>
<reference evidence="1" key="1">
    <citation type="submission" date="2020-10" db="EMBL/GenBank/DDBJ databases">
        <authorList>
            <person name="Gilroy R."/>
        </authorList>
    </citation>
    <scope>NUCLEOTIDE SEQUENCE</scope>
    <source>
        <strain evidence="1">21143</strain>
    </source>
</reference>
<sequence>MKVFLNRQEICVGSRATLKELLLGQSITPEGIAVAVNNRIISKDEWADTFLSNNDKVTVIHAACGG</sequence>
<reference evidence="1" key="2">
    <citation type="journal article" date="2021" name="PeerJ">
        <title>Extensive microbial diversity within the chicken gut microbiome revealed by metagenomics and culture.</title>
        <authorList>
            <person name="Gilroy R."/>
            <person name="Ravi A."/>
            <person name="Getino M."/>
            <person name="Pursley I."/>
            <person name="Horton D.L."/>
            <person name="Alikhan N.F."/>
            <person name="Baker D."/>
            <person name="Gharbi K."/>
            <person name="Hall N."/>
            <person name="Watson M."/>
            <person name="Adriaenssens E.M."/>
            <person name="Foster-Nyarko E."/>
            <person name="Jarju S."/>
            <person name="Secka A."/>
            <person name="Antonio M."/>
            <person name="Oren A."/>
            <person name="Chaudhuri R.R."/>
            <person name="La Ragione R."/>
            <person name="Hildebrand F."/>
            <person name="Pallen M.J."/>
        </authorList>
    </citation>
    <scope>NUCLEOTIDE SEQUENCE</scope>
    <source>
        <strain evidence="1">21143</strain>
    </source>
</reference>
<dbReference type="PANTHER" id="PTHR34472:SF1">
    <property type="entry name" value="SULFUR CARRIER PROTEIN THIS"/>
    <property type="match status" value="1"/>
</dbReference>
<dbReference type="InterPro" id="IPR012675">
    <property type="entry name" value="Beta-grasp_dom_sf"/>
</dbReference>
<dbReference type="AlphaFoldDB" id="A0A9D1GD06"/>
<dbReference type="EMBL" id="DVKT01000003">
    <property type="protein sequence ID" value="HIT38521.1"/>
    <property type="molecule type" value="Genomic_DNA"/>
</dbReference>
<dbReference type="NCBIfam" id="TIGR01683">
    <property type="entry name" value="thiS"/>
    <property type="match status" value="1"/>
</dbReference>
<accession>A0A9D1GD06</accession>
<dbReference type="Pfam" id="PF02597">
    <property type="entry name" value="ThiS"/>
    <property type="match status" value="1"/>
</dbReference>
<organism evidence="1 2">
    <name type="scientific">Candidatus Caccoplasma intestinavium</name>
    <dbReference type="NCBI Taxonomy" id="2840716"/>
    <lineage>
        <taxon>Bacteria</taxon>
        <taxon>Pseudomonadati</taxon>
        <taxon>Bacteroidota</taxon>
        <taxon>Bacteroidia</taxon>
        <taxon>Bacteroidales</taxon>
        <taxon>Bacteroidaceae</taxon>
        <taxon>Bacteroidaceae incertae sedis</taxon>
        <taxon>Candidatus Caccoplasma</taxon>
    </lineage>
</organism>
<dbReference type="Proteomes" id="UP000886722">
    <property type="component" value="Unassembled WGS sequence"/>
</dbReference>
<name>A0A9D1GD06_9BACT</name>
<dbReference type="InterPro" id="IPR010035">
    <property type="entry name" value="Thi_S"/>
</dbReference>
<protein>
    <submittedName>
        <fullName evidence="1">Sulfur carrier protein ThiS</fullName>
    </submittedName>
</protein>
<proteinExistence type="predicted"/>
<dbReference type="SUPFAM" id="SSF54285">
    <property type="entry name" value="MoaD/ThiS"/>
    <property type="match status" value="1"/>
</dbReference>
<dbReference type="PANTHER" id="PTHR34472">
    <property type="entry name" value="SULFUR CARRIER PROTEIN THIS"/>
    <property type="match status" value="1"/>
</dbReference>
<dbReference type="Gene3D" id="3.10.20.30">
    <property type="match status" value="1"/>
</dbReference>
<evidence type="ECO:0000313" key="2">
    <source>
        <dbReference type="Proteomes" id="UP000886722"/>
    </source>
</evidence>
<comment type="caution">
    <text evidence="1">The sequence shown here is derived from an EMBL/GenBank/DDBJ whole genome shotgun (WGS) entry which is preliminary data.</text>
</comment>
<dbReference type="InterPro" id="IPR003749">
    <property type="entry name" value="ThiS/MoaD-like"/>
</dbReference>
<dbReference type="InterPro" id="IPR016155">
    <property type="entry name" value="Mopterin_synth/thiamin_S_b"/>
</dbReference>
<dbReference type="CDD" id="cd00565">
    <property type="entry name" value="Ubl_ThiS"/>
    <property type="match status" value="1"/>
</dbReference>
<gene>
    <name evidence="1" type="primary">thiS</name>
    <name evidence="1" type="ORF">IAD06_00565</name>
</gene>